<gene>
    <name evidence="3" type="primary">LOC116666281</name>
</gene>
<evidence type="ECO:0000313" key="2">
    <source>
        <dbReference type="Proteomes" id="UP000694856"/>
    </source>
</evidence>
<reference evidence="3" key="1">
    <citation type="submission" date="2025-08" db="UniProtKB">
        <authorList>
            <consortium name="RefSeq"/>
        </authorList>
    </citation>
    <scope>IDENTIFICATION</scope>
    <source>
        <tissue evidence="3">Ear skin</tissue>
    </source>
</reference>
<dbReference type="KEGG" id="cfr:116666281"/>
<dbReference type="RefSeq" id="XP_032344119.1">
    <property type="nucleotide sequence ID" value="XM_032488228.1"/>
</dbReference>
<dbReference type="GeneID" id="116666281"/>
<dbReference type="Proteomes" id="UP000694856">
    <property type="component" value="Chromosome 10"/>
</dbReference>
<sequence>MGGFPNYKGVRSVGGRREARAPARSGPAGRGRLRESGRGAGSAAARAPRRLPHPSPERPSGGGTALGLWEGWGETRAPGCSPRPLPWPPGPALLAAQRTARPPSPAGTRGGSRRKPRPSHAQPPPPALTSGAQPAQPAVGPVPAEASRYFRAPELAGRRTCPRRPVPSKEAGWSPKCR</sequence>
<keyword evidence="2" id="KW-1185">Reference proteome</keyword>
<proteinExistence type="predicted"/>
<evidence type="ECO:0000256" key="1">
    <source>
        <dbReference type="SAM" id="MobiDB-lite"/>
    </source>
</evidence>
<feature type="compositionally biased region" description="Pro residues" evidence="1">
    <location>
        <begin position="81"/>
        <end position="91"/>
    </location>
</feature>
<protein>
    <submittedName>
        <fullName evidence="3">Skin secretory protein xP2-like</fullName>
    </submittedName>
</protein>
<name>A0A8B8TPD6_CAMFR</name>
<accession>A0A8B8TPD6</accession>
<dbReference type="AlphaFoldDB" id="A0A8B8TPD6"/>
<feature type="region of interest" description="Disordered" evidence="1">
    <location>
        <begin position="1"/>
        <end position="178"/>
    </location>
</feature>
<evidence type="ECO:0000313" key="3">
    <source>
        <dbReference type="RefSeq" id="XP_032344119.1"/>
    </source>
</evidence>
<feature type="compositionally biased region" description="Low complexity" evidence="1">
    <location>
        <begin position="131"/>
        <end position="144"/>
    </location>
</feature>
<organism evidence="2 3">
    <name type="scientific">Camelus ferus</name>
    <name type="common">Wild bactrian camel</name>
    <name type="synonym">Camelus bactrianus ferus</name>
    <dbReference type="NCBI Taxonomy" id="419612"/>
    <lineage>
        <taxon>Eukaryota</taxon>
        <taxon>Metazoa</taxon>
        <taxon>Chordata</taxon>
        <taxon>Craniata</taxon>
        <taxon>Vertebrata</taxon>
        <taxon>Euteleostomi</taxon>
        <taxon>Mammalia</taxon>
        <taxon>Eutheria</taxon>
        <taxon>Laurasiatheria</taxon>
        <taxon>Artiodactyla</taxon>
        <taxon>Tylopoda</taxon>
        <taxon>Camelidae</taxon>
        <taxon>Camelus</taxon>
    </lineage>
</organism>